<dbReference type="InterPro" id="IPR036259">
    <property type="entry name" value="MFS_trans_sf"/>
</dbReference>
<feature type="transmembrane region" description="Helical" evidence="27">
    <location>
        <begin position="427"/>
        <end position="445"/>
    </location>
</feature>
<feature type="transmembrane region" description="Helical" evidence="27">
    <location>
        <begin position="394"/>
        <end position="415"/>
    </location>
</feature>
<evidence type="ECO:0000313" key="29">
    <source>
        <dbReference type="EMBL" id="PVD31840.1"/>
    </source>
</evidence>
<dbReference type="PANTHER" id="PTHR11662:SF399">
    <property type="entry name" value="FI19708P1-RELATED"/>
    <property type="match status" value="1"/>
</dbReference>
<dbReference type="Proteomes" id="UP000245119">
    <property type="component" value="Linkage Group LG4"/>
</dbReference>
<dbReference type="Pfam" id="PF07690">
    <property type="entry name" value="MFS_1"/>
    <property type="match status" value="1"/>
</dbReference>
<comment type="catalytic activity">
    <reaction evidence="17">
        <text>N-acetylneuraminate(in) + H(+)(in) = N-acetylneuraminate(out) + H(+)(out)</text>
        <dbReference type="Rhea" id="RHEA:28987"/>
        <dbReference type="ChEBI" id="CHEBI:15378"/>
        <dbReference type="ChEBI" id="CHEBI:35418"/>
    </reaction>
    <physiologicalReaction direction="right-to-left" evidence="17">
        <dbReference type="Rhea" id="RHEA:28989"/>
    </physiologicalReaction>
</comment>
<evidence type="ECO:0000256" key="16">
    <source>
        <dbReference type="ARBA" id="ARBA00050554"/>
    </source>
</evidence>
<dbReference type="SUPFAM" id="SSF103473">
    <property type="entry name" value="MFS general substrate transporter"/>
    <property type="match status" value="1"/>
</dbReference>
<dbReference type="OrthoDB" id="2985014at2759"/>
<evidence type="ECO:0000256" key="15">
    <source>
        <dbReference type="ARBA" id="ARBA00050101"/>
    </source>
</evidence>
<dbReference type="GO" id="GO:0006820">
    <property type="term" value="P:monoatomic anion transport"/>
    <property type="evidence" value="ECO:0007669"/>
    <property type="project" value="TreeGrafter"/>
</dbReference>
<comment type="catalytic activity">
    <reaction evidence="18">
        <text>N-acetyl-L-aspartyl-L-glutamate(out) = N-acetyl-L-aspartyl-L-glutamate(in)</text>
        <dbReference type="Rhea" id="RHEA:72599"/>
        <dbReference type="ChEBI" id="CHEBI:76931"/>
    </reaction>
    <physiologicalReaction direction="left-to-right" evidence="18">
        <dbReference type="Rhea" id="RHEA:72600"/>
    </physiologicalReaction>
</comment>
<accession>A0A2T7PEK4</accession>
<dbReference type="FunFam" id="1.20.1250.20:FF:000003">
    <property type="entry name" value="Solute carrier family 17 member 3"/>
    <property type="match status" value="1"/>
</dbReference>
<evidence type="ECO:0000256" key="21">
    <source>
        <dbReference type="ARBA" id="ARBA00056891"/>
    </source>
</evidence>
<dbReference type="AlphaFoldDB" id="A0A2T7PEK4"/>
<comment type="catalytic activity">
    <reaction evidence="16">
        <text>L-aspartate(out) = L-aspartate(in)</text>
        <dbReference type="Rhea" id="RHEA:66332"/>
        <dbReference type="ChEBI" id="CHEBI:29991"/>
    </reaction>
    <physiologicalReaction direction="left-to-right" evidence="16">
        <dbReference type="Rhea" id="RHEA:66333"/>
    </physiologicalReaction>
</comment>
<feature type="transmembrane region" description="Helical" evidence="27">
    <location>
        <begin position="199"/>
        <end position="219"/>
    </location>
</feature>
<dbReference type="InterPro" id="IPR050382">
    <property type="entry name" value="MFS_Na/Anion_cotransporter"/>
</dbReference>
<feature type="region of interest" description="Disordered" evidence="26">
    <location>
        <begin position="1"/>
        <end position="34"/>
    </location>
</feature>
<dbReference type="GO" id="GO:0005765">
    <property type="term" value="C:lysosomal membrane"/>
    <property type="evidence" value="ECO:0007669"/>
    <property type="project" value="UniProtKB-SubCell"/>
</dbReference>
<reference evidence="29 30" key="1">
    <citation type="submission" date="2018-04" db="EMBL/GenBank/DDBJ databases">
        <title>The genome of golden apple snail Pomacea canaliculata provides insight into stress tolerance and invasive adaptation.</title>
        <authorList>
            <person name="Liu C."/>
            <person name="Liu B."/>
            <person name="Ren Y."/>
            <person name="Zhang Y."/>
            <person name="Wang H."/>
            <person name="Li S."/>
            <person name="Jiang F."/>
            <person name="Yin L."/>
            <person name="Zhang G."/>
            <person name="Qian W."/>
            <person name="Fan W."/>
        </authorList>
    </citation>
    <scope>NUCLEOTIDE SEQUENCE [LARGE SCALE GENOMIC DNA]</scope>
    <source>
        <strain evidence="29">SZHN2017</strain>
        <tissue evidence="29">Muscle</tissue>
    </source>
</reference>
<protein>
    <recommendedName>
        <fullName evidence="22">Sialin</fullName>
    </recommendedName>
    <alternativeName>
        <fullName evidence="25">H(+)/nitrate cotransporter</fullName>
    </alternativeName>
    <alternativeName>
        <fullName evidence="23">H(+)/sialic acid cotransporter</fullName>
    </alternativeName>
    <alternativeName>
        <fullName evidence="24">Vesicular excitatory amino acid transporter</fullName>
    </alternativeName>
</protein>
<keyword evidence="8" id="KW-0769">Symport</keyword>
<evidence type="ECO:0000256" key="3">
    <source>
        <dbReference type="ARBA" id="ARBA00004638"/>
    </source>
</evidence>
<evidence type="ECO:0000256" key="19">
    <source>
        <dbReference type="ARBA" id="ARBA00051447"/>
    </source>
</evidence>
<keyword evidence="9 27" id="KW-1133">Transmembrane helix</keyword>
<comment type="function">
    <text evidence="21">Receptor for CM101, a polysaccharide produced by group B Streptococcus with antipathoangiogenic properties.</text>
</comment>
<dbReference type="PROSITE" id="PS50850">
    <property type="entry name" value="MFS"/>
    <property type="match status" value="1"/>
</dbReference>
<evidence type="ECO:0000256" key="18">
    <source>
        <dbReference type="ARBA" id="ARBA00051403"/>
    </source>
</evidence>
<dbReference type="CDD" id="cd17318">
    <property type="entry name" value="MFS_SLC17"/>
    <property type="match status" value="1"/>
</dbReference>
<sequence length="605" mass="66030">MARSPAKSRGWRDLGESQNCHRNPPTKLEEKESCADKPKLRRAFNDSPVCPSSDLFTAKAVHSARVSSVHSSRGSAPIAKLQLQVSSLDYLGIASLHLSSSNMEETQSLMRARRFFTQRREHASCSRIQARYVLALMSFLGFFNAYCLRGNLSVALVAMVTNPSSDNVNASDECPGAEITANVTRLGGEFDWDQNSQSLILGAFYYGYILTQVPGGWLAEKMGGKLLFGAGILCTSILTLFTPLAARAGVPYLVAVRVLEGVGEGVTYPTMHAMWGDWSPVYERSMLATFSSSGAQLGTVFVMPISGLLCEHGFAGGWPSVFYVFGAFGCVWFLFWLLLVYDTPARHPRITMEERKYIESSIGGKRKKIPTPWKRIVTSPEVWGIMTAHFANNWGLYGMLTCLPIYLKTVLHFNIQENGLLSSLPHLVMLVTQIFISYVADCIRSRRYLSTVVSRKLMNTLGQVLPACLMLAAGFSGCDAAIAVALLTLSLGFSGFAMAGFNVNHLDIAPRFAGTLLGITNMVGTIPGFVGPTVLGVLTNENQTFVQWRVFFYLTAALYLAGAALFCILAKGEELSWARSPQSVASIATQSLEVTSLSQQASVLV</sequence>
<evidence type="ECO:0000256" key="1">
    <source>
        <dbReference type="ARBA" id="ARBA00004432"/>
    </source>
</evidence>
<keyword evidence="12" id="KW-0325">Glycoprotein</keyword>
<comment type="catalytic activity">
    <reaction evidence="15">
        <text>2 nitrate(out) + H(+)(out) = 2 nitrate(in) + H(+)(in)</text>
        <dbReference type="Rhea" id="RHEA:71539"/>
        <dbReference type="ChEBI" id="CHEBI:15378"/>
        <dbReference type="ChEBI" id="CHEBI:17632"/>
    </reaction>
    <physiologicalReaction direction="left-to-right" evidence="15">
        <dbReference type="Rhea" id="RHEA:71540"/>
    </physiologicalReaction>
</comment>
<keyword evidence="13" id="KW-0458">Lysosome</keyword>
<evidence type="ECO:0000256" key="24">
    <source>
        <dbReference type="ARBA" id="ARBA00081195"/>
    </source>
</evidence>
<evidence type="ECO:0000256" key="2">
    <source>
        <dbReference type="ARBA" id="ARBA00004554"/>
    </source>
</evidence>
<name>A0A2T7PEK4_POMCA</name>
<evidence type="ECO:0000256" key="9">
    <source>
        <dbReference type="ARBA" id="ARBA00022989"/>
    </source>
</evidence>
<evidence type="ECO:0000256" key="6">
    <source>
        <dbReference type="ARBA" id="ARBA00022475"/>
    </source>
</evidence>
<keyword evidence="5" id="KW-0813">Transport</keyword>
<comment type="caution">
    <text evidence="29">The sequence shown here is derived from an EMBL/GenBank/DDBJ whole genome shotgun (WGS) entry which is preliminary data.</text>
</comment>
<evidence type="ECO:0000313" key="30">
    <source>
        <dbReference type="Proteomes" id="UP000245119"/>
    </source>
</evidence>
<evidence type="ECO:0000256" key="25">
    <source>
        <dbReference type="ARBA" id="ARBA00081925"/>
    </source>
</evidence>
<dbReference type="InterPro" id="IPR020846">
    <property type="entry name" value="MFS_dom"/>
</dbReference>
<proteinExistence type="predicted"/>
<keyword evidence="14" id="KW-0968">Cytoplasmic vesicle</keyword>
<evidence type="ECO:0000256" key="14">
    <source>
        <dbReference type="ARBA" id="ARBA00023329"/>
    </source>
</evidence>
<evidence type="ECO:0000256" key="11">
    <source>
        <dbReference type="ARBA" id="ARBA00023136"/>
    </source>
</evidence>
<feature type="transmembrane region" description="Helical" evidence="27">
    <location>
        <begin position="321"/>
        <end position="341"/>
    </location>
</feature>
<feature type="domain" description="Major facilitator superfamily (MFS) profile" evidence="28">
    <location>
        <begin position="130"/>
        <end position="574"/>
    </location>
</feature>
<evidence type="ECO:0000256" key="27">
    <source>
        <dbReference type="SAM" id="Phobius"/>
    </source>
</evidence>
<evidence type="ECO:0000256" key="20">
    <source>
        <dbReference type="ARBA" id="ARBA00051612"/>
    </source>
</evidence>
<feature type="transmembrane region" description="Helical" evidence="27">
    <location>
        <begin position="550"/>
        <end position="570"/>
    </location>
</feature>
<keyword evidence="11 27" id="KW-0472">Membrane</keyword>
<feature type="transmembrane region" description="Helical" evidence="27">
    <location>
        <begin position="226"/>
        <end position="246"/>
    </location>
</feature>
<evidence type="ECO:0000256" key="10">
    <source>
        <dbReference type="ARBA" id="ARBA00023018"/>
    </source>
</evidence>
<evidence type="ECO:0000256" key="7">
    <source>
        <dbReference type="ARBA" id="ARBA00022692"/>
    </source>
</evidence>
<evidence type="ECO:0000256" key="17">
    <source>
        <dbReference type="ARBA" id="ARBA00050625"/>
    </source>
</evidence>
<dbReference type="Gene3D" id="1.20.1250.20">
    <property type="entry name" value="MFS general substrate transporter like domains"/>
    <property type="match status" value="2"/>
</dbReference>
<keyword evidence="7 27" id="KW-0812">Transmembrane</keyword>
<evidence type="ECO:0000256" key="8">
    <source>
        <dbReference type="ARBA" id="ARBA00022847"/>
    </source>
</evidence>
<keyword evidence="6" id="KW-1003">Cell membrane</keyword>
<evidence type="ECO:0000256" key="13">
    <source>
        <dbReference type="ARBA" id="ARBA00023228"/>
    </source>
</evidence>
<dbReference type="PANTHER" id="PTHR11662">
    <property type="entry name" value="SOLUTE CARRIER FAMILY 17"/>
    <property type="match status" value="1"/>
</dbReference>
<gene>
    <name evidence="29" type="ORF">C0Q70_07258</name>
</gene>
<dbReference type="GO" id="GO:0015293">
    <property type="term" value="F:symporter activity"/>
    <property type="evidence" value="ECO:0007669"/>
    <property type="project" value="UniProtKB-KW"/>
</dbReference>
<dbReference type="InterPro" id="IPR011701">
    <property type="entry name" value="MFS"/>
</dbReference>
<dbReference type="GO" id="GO:0046942">
    <property type="term" value="P:carboxylic acid transport"/>
    <property type="evidence" value="ECO:0007669"/>
    <property type="project" value="UniProtKB-ARBA"/>
</dbReference>
<evidence type="ECO:0000256" key="26">
    <source>
        <dbReference type="SAM" id="MobiDB-lite"/>
    </source>
</evidence>
<feature type="transmembrane region" description="Helical" evidence="27">
    <location>
        <begin position="457"/>
        <end position="475"/>
    </location>
</feature>
<evidence type="ECO:0000256" key="23">
    <source>
        <dbReference type="ARBA" id="ARBA00080244"/>
    </source>
</evidence>
<keyword evidence="10" id="KW-0770">Synapse</keyword>
<evidence type="ECO:0000256" key="12">
    <source>
        <dbReference type="ARBA" id="ARBA00023180"/>
    </source>
</evidence>
<organism evidence="29 30">
    <name type="scientific">Pomacea canaliculata</name>
    <name type="common">Golden apple snail</name>
    <dbReference type="NCBI Taxonomy" id="400727"/>
    <lineage>
        <taxon>Eukaryota</taxon>
        <taxon>Metazoa</taxon>
        <taxon>Spiralia</taxon>
        <taxon>Lophotrochozoa</taxon>
        <taxon>Mollusca</taxon>
        <taxon>Gastropoda</taxon>
        <taxon>Caenogastropoda</taxon>
        <taxon>Architaenioglossa</taxon>
        <taxon>Ampullarioidea</taxon>
        <taxon>Ampullariidae</taxon>
        <taxon>Pomacea</taxon>
    </lineage>
</organism>
<evidence type="ECO:0000256" key="4">
    <source>
        <dbReference type="ARBA" id="ARBA00004656"/>
    </source>
</evidence>
<dbReference type="FunFam" id="1.20.1250.20:FF:000067">
    <property type="entry name" value="sialin isoform X2"/>
    <property type="match status" value="1"/>
</dbReference>
<dbReference type="EMBL" id="PZQS01000004">
    <property type="protein sequence ID" value="PVD31840.1"/>
    <property type="molecule type" value="Genomic_DNA"/>
</dbReference>
<comment type="subcellular location">
    <subcellularLocation>
        <location evidence="2">Basolateral cell membrane</location>
        <topology evidence="2">Multi-pass membrane protein</topology>
    </subcellularLocation>
    <subcellularLocation>
        <location evidence="3">Cytoplasmic vesicle</location>
        <location evidence="3">Secretory vesicle membrane</location>
        <topology evidence="3">Multi-pass membrane protein</topology>
    </subcellularLocation>
    <subcellularLocation>
        <location evidence="1">Cytoplasmic vesicle</location>
        <location evidence="1">Secretory vesicle</location>
        <location evidence="1">Synaptic vesicle membrane</location>
    </subcellularLocation>
    <subcellularLocation>
        <location evidence="4">Lysosome membrane</location>
    </subcellularLocation>
</comment>
<feature type="transmembrane region" description="Helical" evidence="27">
    <location>
        <begin position="481"/>
        <end position="503"/>
    </location>
</feature>
<evidence type="ECO:0000256" key="22">
    <source>
        <dbReference type="ARBA" id="ARBA00069713"/>
    </source>
</evidence>
<keyword evidence="30" id="KW-1185">Reference proteome</keyword>
<evidence type="ECO:0000256" key="5">
    <source>
        <dbReference type="ARBA" id="ARBA00022448"/>
    </source>
</evidence>
<comment type="catalytic activity">
    <reaction evidence="20">
        <text>D-glucuronate(out) + H(+)(out) = D-glucuronate(in) + H(+)(in)</text>
        <dbReference type="Rhea" id="RHEA:72591"/>
        <dbReference type="ChEBI" id="CHEBI:15378"/>
        <dbReference type="ChEBI" id="CHEBI:58720"/>
    </reaction>
    <physiologicalReaction direction="left-to-right" evidence="20">
        <dbReference type="Rhea" id="RHEA:72592"/>
    </physiologicalReaction>
</comment>
<dbReference type="GO" id="GO:0030672">
    <property type="term" value="C:synaptic vesicle membrane"/>
    <property type="evidence" value="ECO:0007669"/>
    <property type="project" value="UniProtKB-SubCell"/>
</dbReference>
<feature type="transmembrane region" description="Helical" evidence="27">
    <location>
        <begin position="515"/>
        <end position="538"/>
    </location>
</feature>
<comment type="catalytic activity">
    <reaction evidence="19">
        <text>L-glutamate(out) = L-glutamate(in)</text>
        <dbReference type="Rhea" id="RHEA:66336"/>
        <dbReference type="ChEBI" id="CHEBI:29985"/>
    </reaction>
    <physiologicalReaction direction="left-to-right" evidence="19">
        <dbReference type="Rhea" id="RHEA:66337"/>
    </physiologicalReaction>
</comment>
<dbReference type="STRING" id="400727.A0A2T7PEK4"/>
<evidence type="ECO:0000259" key="28">
    <source>
        <dbReference type="PROSITE" id="PS50850"/>
    </source>
</evidence>
<dbReference type="GO" id="GO:0016323">
    <property type="term" value="C:basolateral plasma membrane"/>
    <property type="evidence" value="ECO:0007669"/>
    <property type="project" value="UniProtKB-SubCell"/>
</dbReference>